<comment type="caution">
    <text evidence="2">The sequence shown here is derived from an EMBL/GenBank/DDBJ whole genome shotgun (WGS) entry which is preliminary data.</text>
</comment>
<feature type="non-terminal residue" evidence="2">
    <location>
        <position position="1"/>
    </location>
</feature>
<dbReference type="Proteomes" id="UP000663836">
    <property type="component" value="Unassembled WGS sequence"/>
</dbReference>
<dbReference type="AlphaFoldDB" id="A0A820EW58"/>
<organism evidence="2 3">
    <name type="scientific">Rotaria sordida</name>
    <dbReference type="NCBI Taxonomy" id="392033"/>
    <lineage>
        <taxon>Eukaryota</taxon>
        <taxon>Metazoa</taxon>
        <taxon>Spiralia</taxon>
        <taxon>Gnathifera</taxon>
        <taxon>Rotifera</taxon>
        <taxon>Eurotatoria</taxon>
        <taxon>Bdelloidea</taxon>
        <taxon>Philodinida</taxon>
        <taxon>Philodinidae</taxon>
        <taxon>Rotaria</taxon>
    </lineage>
</organism>
<sequence length="54" mass="6321">NFFKYIDNSFSAEDNEEVNEKDSENGEIFDNHFDSVENGLTKKRKHVPDGTRKK</sequence>
<evidence type="ECO:0000256" key="1">
    <source>
        <dbReference type="SAM" id="MobiDB-lite"/>
    </source>
</evidence>
<proteinExistence type="predicted"/>
<feature type="compositionally biased region" description="Basic and acidic residues" evidence="1">
    <location>
        <begin position="18"/>
        <end position="35"/>
    </location>
</feature>
<evidence type="ECO:0000313" key="3">
    <source>
        <dbReference type="Proteomes" id="UP000663836"/>
    </source>
</evidence>
<reference evidence="2" key="1">
    <citation type="submission" date="2021-02" db="EMBL/GenBank/DDBJ databases">
        <authorList>
            <person name="Nowell W R."/>
        </authorList>
    </citation>
    <scope>NUCLEOTIDE SEQUENCE</scope>
</reference>
<name>A0A820EW58_9BILA</name>
<feature type="region of interest" description="Disordered" evidence="1">
    <location>
        <begin position="13"/>
        <end position="54"/>
    </location>
</feature>
<protein>
    <submittedName>
        <fullName evidence="2">Uncharacterized protein</fullName>
    </submittedName>
</protein>
<evidence type="ECO:0000313" key="2">
    <source>
        <dbReference type="EMBL" id="CAF4254674.1"/>
    </source>
</evidence>
<gene>
    <name evidence="2" type="ORF">JBS370_LOCUS38851</name>
</gene>
<accession>A0A820EW58</accession>
<dbReference type="EMBL" id="CAJOBD010023205">
    <property type="protein sequence ID" value="CAF4254674.1"/>
    <property type="molecule type" value="Genomic_DNA"/>
</dbReference>